<protein>
    <submittedName>
        <fullName evidence="2">ABC-three component system middle component 6</fullName>
    </submittedName>
</protein>
<keyword evidence="1" id="KW-0812">Transmembrane</keyword>
<gene>
    <name evidence="2" type="ORF">ACFO0G_12435</name>
</gene>
<keyword evidence="1" id="KW-0472">Membrane</keyword>
<dbReference type="Proteomes" id="UP001595778">
    <property type="component" value="Unassembled WGS sequence"/>
</dbReference>
<evidence type="ECO:0000313" key="2">
    <source>
        <dbReference type="EMBL" id="MFC4396900.1"/>
    </source>
</evidence>
<keyword evidence="1" id="KW-1133">Transmembrane helix</keyword>
<keyword evidence="3" id="KW-1185">Reference proteome</keyword>
<reference evidence="3" key="1">
    <citation type="journal article" date="2019" name="Int. J. Syst. Evol. Microbiol.">
        <title>The Global Catalogue of Microorganisms (GCM) 10K type strain sequencing project: providing services to taxonomists for standard genome sequencing and annotation.</title>
        <authorList>
            <consortium name="The Broad Institute Genomics Platform"/>
            <consortium name="The Broad Institute Genome Sequencing Center for Infectious Disease"/>
            <person name="Wu L."/>
            <person name="Ma J."/>
        </authorList>
    </citation>
    <scope>NUCLEOTIDE SEQUENCE [LARGE SCALE GENOMIC DNA]</scope>
    <source>
        <strain evidence="3">PJ61</strain>
    </source>
</reference>
<name>A0ABV8WLI2_9MICC</name>
<dbReference type="RefSeq" id="WP_376978005.1">
    <property type="nucleotide sequence ID" value="NZ_JBHSDQ010000004.1"/>
</dbReference>
<feature type="transmembrane region" description="Helical" evidence="1">
    <location>
        <begin position="37"/>
        <end position="55"/>
    </location>
</feature>
<evidence type="ECO:0000313" key="3">
    <source>
        <dbReference type="Proteomes" id="UP001595778"/>
    </source>
</evidence>
<organism evidence="2 3">
    <name type="scientific">Arthrobacter sedimenti</name>
    <dbReference type="NCBI Taxonomy" id="2694931"/>
    <lineage>
        <taxon>Bacteria</taxon>
        <taxon>Bacillati</taxon>
        <taxon>Actinomycetota</taxon>
        <taxon>Actinomycetes</taxon>
        <taxon>Micrococcales</taxon>
        <taxon>Micrococcaceae</taxon>
        <taxon>Arthrobacter</taxon>
    </lineage>
</organism>
<sequence length="69" mass="8004">MTIGSEILEELRDPMSVSALWERYRVRQRASARSRRITFDWFSLALAALYAMGLVDRSVDGYLRRAHVS</sequence>
<accession>A0ABV8WLI2</accession>
<comment type="caution">
    <text evidence="2">The sequence shown here is derived from an EMBL/GenBank/DDBJ whole genome shotgun (WGS) entry which is preliminary data.</text>
</comment>
<proteinExistence type="predicted"/>
<dbReference type="EMBL" id="JBHSDQ010000004">
    <property type="protein sequence ID" value="MFC4396900.1"/>
    <property type="molecule type" value="Genomic_DNA"/>
</dbReference>
<dbReference type="InterPro" id="IPR046897">
    <property type="entry name" value="ABC-3C_MC6"/>
</dbReference>
<dbReference type="Pfam" id="PF20293">
    <property type="entry name" value="MC6"/>
    <property type="match status" value="1"/>
</dbReference>
<evidence type="ECO:0000256" key="1">
    <source>
        <dbReference type="SAM" id="Phobius"/>
    </source>
</evidence>